<keyword evidence="1" id="KW-0812">Transmembrane</keyword>
<dbReference type="InterPro" id="IPR002656">
    <property type="entry name" value="Acyl_transf_3_dom"/>
</dbReference>
<dbReference type="PANTHER" id="PTHR23028">
    <property type="entry name" value="ACETYLTRANSFERASE"/>
    <property type="match status" value="1"/>
</dbReference>
<reference evidence="4" key="2">
    <citation type="submission" date="2020-09" db="EMBL/GenBank/DDBJ databases">
        <authorList>
            <person name="Sun Q."/>
            <person name="Zhou Y."/>
        </authorList>
    </citation>
    <scope>NUCLEOTIDE SEQUENCE</scope>
    <source>
        <strain evidence="4">CGMCC 1.15493</strain>
    </source>
</reference>
<dbReference type="InterPro" id="IPR050879">
    <property type="entry name" value="Acyltransferase_3"/>
</dbReference>
<dbReference type="Pfam" id="PF19040">
    <property type="entry name" value="SGNH"/>
    <property type="match status" value="1"/>
</dbReference>
<evidence type="ECO:0000313" key="5">
    <source>
        <dbReference type="Proteomes" id="UP000613160"/>
    </source>
</evidence>
<feature type="transmembrane region" description="Helical" evidence="1">
    <location>
        <begin position="77"/>
        <end position="98"/>
    </location>
</feature>
<feature type="domain" description="SGNH" evidence="3">
    <location>
        <begin position="396"/>
        <end position="624"/>
    </location>
</feature>
<feature type="transmembrane region" description="Helical" evidence="1">
    <location>
        <begin position="191"/>
        <end position="211"/>
    </location>
</feature>
<dbReference type="AlphaFoldDB" id="A0A916V2J6"/>
<dbReference type="GO" id="GO:0016020">
    <property type="term" value="C:membrane"/>
    <property type="evidence" value="ECO:0007669"/>
    <property type="project" value="TreeGrafter"/>
</dbReference>
<evidence type="ECO:0000259" key="3">
    <source>
        <dbReference type="Pfam" id="PF19040"/>
    </source>
</evidence>
<accession>A0A916V2J6</accession>
<dbReference type="SUPFAM" id="SSF52266">
    <property type="entry name" value="SGNH hydrolase"/>
    <property type="match status" value="1"/>
</dbReference>
<evidence type="ECO:0000313" key="4">
    <source>
        <dbReference type="EMBL" id="GGD02264.1"/>
    </source>
</evidence>
<evidence type="ECO:0000256" key="1">
    <source>
        <dbReference type="SAM" id="Phobius"/>
    </source>
</evidence>
<dbReference type="PANTHER" id="PTHR23028:SF53">
    <property type="entry name" value="ACYL_TRANSF_3 DOMAIN-CONTAINING PROTEIN"/>
    <property type="match status" value="1"/>
</dbReference>
<feature type="transmembrane region" description="Helical" evidence="1">
    <location>
        <begin position="12"/>
        <end position="30"/>
    </location>
</feature>
<gene>
    <name evidence="4" type="ORF">GCM10011335_01150</name>
</gene>
<protein>
    <recommendedName>
        <fullName evidence="6">Acyltransferase</fullName>
    </recommendedName>
</protein>
<reference evidence="4" key="1">
    <citation type="journal article" date="2014" name="Int. J. Syst. Evol. Microbiol.">
        <title>Complete genome sequence of Corynebacterium casei LMG S-19264T (=DSM 44701T), isolated from a smear-ripened cheese.</title>
        <authorList>
            <consortium name="US DOE Joint Genome Institute (JGI-PGF)"/>
            <person name="Walter F."/>
            <person name="Albersmeier A."/>
            <person name="Kalinowski J."/>
            <person name="Ruckert C."/>
        </authorList>
    </citation>
    <scope>NUCLEOTIDE SEQUENCE</scope>
    <source>
        <strain evidence="4">CGMCC 1.15493</strain>
    </source>
</reference>
<name>A0A916V2J6_9HYPH</name>
<keyword evidence="5" id="KW-1185">Reference proteome</keyword>
<comment type="caution">
    <text evidence="4">The sequence shown here is derived from an EMBL/GenBank/DDBJ whole genome shotgun (WGS) entry which is preliminary data.</text>
</comment>
<proteinExistence type="predicted"/>
<organism evidence="4 5">
    <name type="scientific">Aureimonas glaciei</name>
    <dbReference type="NCBI Taxonomy" id="1776957"/>
    <lineage>
        <taxon>Bacteria</taxon>
        <taxon>Pseudomonadati</taxon>
        <taxon>Pseudomonadota</taxon>
        <taxon>Alphaproteobacteria</taxon>
        <taxon>Hyphomicrobiales</taxon>
        <taxon>Aurantimonadaceae</taxon>
        <taxon>Aureimonas</taxon>
    </lineage>
</organism>
<feature type="transmembrane region" description="Helical" evidence="1">
    <location>
        <begin position="284"/>
        <end position="306"/>
    </location>
</feature>
<dbReference type="InterPro" id="IPR043968">
    <property type="entry name" value="SGNH"/>
</dbReference>
<feature type="transmembrane region" description="Helical" evidence="1">
    <location>
        <begin position="349"/>
        <end position="370"/>
    </location>
</feature>
<dbReference type="EMBL" id="BMJJ01000001">
    <property type="protein sequence ID" value="GGD02264.1"/>
    <property type="molecule type" value="Genomic_DNA"/>
</dbReference>
<dbReference type="Pfam" id="PF01757">
    <property type="entry name" value="Acyl_transf_3"/>
    <property type="match status" value="1"/>
</dbReference>
<keyword evidence="1" id="KW-1133">Transmembrane helix</keyword>
<dbReference type="GO" id="GO:0009103">
    <property type="term" value="P:lipopolysaccharide biosynthetic process"/>
    <property type="evidence" value="ECO:0007669"/>
    <property type="project" value="TreeGrafter"/>
</dbReference>
<evidence type="ECO:0008006" key="6">
    <source>
        <dbReference type="Google" id="ProtNLM"/>
    </source>
</evidence>
<dbReference type="RefSeq" id="WP_188848523.1">
    <property type="nucleotide sequence ID" value="NZ_BMJJ01000001.1"/>
</dbReference>
<dbReference type="GO" id="GO:0016747">
    <property type="term" value="F:acyltransferase activity, transferring groups other than amino-acyl groups"/>
    <property type="evidence" value="ECO:0007669"/>
    <property type="project" value="InterPro"/>
</dbReference>
<feature type="transmembrane region" description="Helical" evidence="1">
    <location>
        <begin position="137"/>
        <end position="158"/>
    </location>
</feature>
<feature type="transmembrane region" description="Helical" evidence="1">
    <location>
        <begin position="36"/>
        <end position="56"/>
    </location>
</feature>
<sequence length="642" mass="70559">MKGHVINYRPEIDGLRAVAVLLVIIVHAFPDSLKNGFIGVDIFFVISGFLITGIIGTQLQASSFSVVDFYIRRANRIFPALVLVLAACLAFGWVSLFASEYQRLGRSAFSGAAFGANINAFLEGGYWDIDAKLKPLLHLWSLGVEEQFYLVWPLLLWAVWWRRGLLVASLATVFLASLCWNLWSVDSNQPAAFYLPLARVWELAAGGLLAIADQHRPMLAARIGSLLRNGSAILGIALIAAALLIPIPPEQFPGKYAILPVFGTVLIIAAGTRAWPNAILSNRWITYVGLISFPLYMWHFPVLAYSRILENGEVSPEYLWGGIALTFLLSAGTYHLVERPIRNHSRWRGRIAFSLTGLLIAVGTVGYFIYVQDGLESRYAGVLSESSDLPINPITSDSKLVVLGDSNAGHLAPGLSAIYGKQLRMAASPGWPFLIGTVYRPTVTLASSWNGTPEMTKDALEEIINDPTVDVVVISNQYMMYYYRDLLAEQSDPMSGTGAEAYEAGLRRTVQYLSEHGKKVVVFKSIPTRGEVGSIFACASRALPIPRRRPMACDRPLSEIAETRSDYDRVVEESVKGLNNAWIFDPLPVLCSDQVCPIEKQGILLYQDMSHLSADGSTLIGAELSKLVQRIRTGHLVGSRAP</sequence>
<feature type="transmembrane region" description="Helical" evidence="1">
    <location>
        <begin position="232"/>
        <end position="248"/>
    </location>
</feature>
<evidence type="ECO:0000259" key="2">
    <source>
        <dbReference type="Pfam" id="PF01757"/>
    </source>
</evidence>
<keyword evidence="1" id="KW-0472">Membrane</keyword>
<feature type="transmembrane region" description="Helical" evidence="1">
    <location>
        <begin position="254"/>
        <end position="272"/>
    </location>
</feature>
<dbReference type="Proteomes" id="UP000613160">
    <property type="component" value="Unassembled WGS sequence"/>
</dbReference>
<feature type="transmembrane region" description="Helical" evidence="1">
    <location>
        <begin position="318"/>
        <end position="337"/>
    </location>
</feature>
<feature type="transmembrane region" description="Helical" evidence="1">
    <location>
        <begin position="165"/>
        <end position="185"/>
    </location>
</feature>
<feature type="domain" description="Acyltransferase 3" evidence="2">
    <location>
        <begin position="10"/>
        <end position="332"/>
    </location>
</feature>